<name>U6KEH0_9EIME</name>
<dbReference type="VEuPathDB" id="ToxoDB:EMH_0056230"/>
<sequence>MGIFFRDREEDLADPDLRASRYFLFKNKQTKENKLKVAEKKYGYTLGELHAYKHVMIPPRMPERMEQAKPEMAYAYDQIQKLVATEVYEQQTENHFATMPPQTASKGYPPIAPSATAAYAASSNAKSRLPEEGDGANGPNTVDESCIKCLGYYLALDRCVRAVSKQDEKNRIYKHTRLHACKPHWIWFNRCVSYRDRQLLREIHSWEAEHVSSLGPKQREEYVERLLGTKRYLEYAAARSRDEVDVVRLKREASHIIARLDKLNRGNCLDARQREDLDAA</sequence>
<proteinExistence type="predicted"/>
<dbReference type="Proteomes" id="UP000030744">
    <property type="component" value="Unassembled WGS sequence"/>
</dbReference>
<dbReference type="GeneID" id="25380273"/>
<dbReference type="AlphaFoldDB" id="U6KEH0"/>
<reference evidence="1" key="2">
    <citation type="submission" date="2013-10" db="EMBL/GenBank/DDBJ databases">
        <authorList>
            <person name="Aslett M."/>
        </authorList>
    </citation>
    <scope>NUCLEOTIDE SEQUENCE [LARGE SCALE GENOMIC DNA]</scope>
    <source>
        <strain evidence="1">Houghton</strain>
    </source>
</reference>
<gene>
    <name evidence="1" type="ORF">EMH_0056230</name>
</gene>
<dbReference type="EMBL" id="HG685742">
    <property type="protein sequence ID" value="CDJ33848.1"/>
    <property type="molecule type" value="Genomic_DNA"/>
</dbReference>
<evidence type="ECO:0000313" key="1">
    <source>
        <dbReference type="EMBL" id="CDJ33848.1"/>
    </source>
</evidence>
<organism evidence="1 2">
    <name type="scientific">Eimeria mitis</name>
    <dbReference type="NCBI Taxonomy" id="44415"/>
    <lineage>
        <taxon>Eukaryota</taxon>
        <taxon>Sar</taxon>
        <taxon>Alveolata</taxon>
        <taxon>Apicomplexa</taxon>
        <taxon>Conoidasida</taxon>
        <taxon>Coccidia</taxon>
        <taxon>Eucoccidiorida</taxon>
        <taxon>Eimeriorina</taxon>
        <taxon>Eimeriidae</taxon>
        <taxon>Eimeria</taxon>
    </lineage>
</organism>
<accession>U6KEH0</accession>
<dbReference type="RefSeq" id="XP_013356411.1">
    <property type="nucleotide sequence ID" value="XM_013500957.1"/>
</dbReference>
<reference evidence="1" key="1">
    <citation type="submission" date="2013-10" db="EMBL/GenBank/DDBJ databases">
        <title>Genomic analysis of the causative agents of coccidiosis in chickens.</title>
        <authorList>
            <person name="Reid A.J."/>
            <person name="Blake D."/>
            <person name="Billington K."/>
            <person name="Browne H."/>
            <person name="Dunn M."/>
            <person name="Hung S."/>
            <person name="Kawahara F."/>
            <person name="Miranda-Saavedra D."/>
            <person name="Mourier T."/>
            <person name="Nagra H."/>
            <person name="Otto T.D."/>
            <person name="Rawlings N."/>
            <person name="Sanchez A."/>
            <person name="Sanders M."/>
            <person name="Subramaniam C."/>
            <person name="Tay Y."/>
            <person name="Dear P."/>
            <person name="Doerig C."/>
            <person name="Gruber A."/>
            <person name="Parkinson J."/>
            <person name="Shirley M."/>
            <person name="Wan K.L."/>
            <person name="Berriman M."/>
            <person name="Tomley F."/>
            <person name="Pain A."/>
        </authorList>
    </citation>
    <scope>NUCLEOTIDE SEQUENCE [LARGE SCALE GENOMIC DNA]</scope>
    <source>
        <strain evidence="1">Houghton</strain>
    </source>
</reference>
<evidence type="ECO:0000313" key="2">
    <source>
        <dbReference type="Proteomes" id="UP000030744"/>
    </source>
</evidence>
<keyword evidence="2" id="KW-1185">Reference proteome</keyword>
<dbReference type="OrthoDB" id="372171at2759"/>
<protein>
    <submittedName>
        <fullName evidence="1">Uncharacterized protein</fullName>
    </submittedName>
</protein>